<evidence type="ECO:0000313" key="4">
    <source>
        <dbReference type="Proteomes" id="UP000050525"/>
    </source>
</evidence>
<dbReference type="PANTHER" id="PTHR15028:SF6">
    <property type="entry name" value="B-CELL DIFFERENTIATION ANTIGEN CD72"/>
    <property type="match status" value="1"/>
</dbReference>
<dbReference type="GO" id="GO:0005886">
    <property type="term" value="C:plasma membrane"/>
    <property type="evidence" value="ECO:0007669"/>
    <property type="project" value="InterPro"/>
</dbReference>
<evidence type="ECO:0000313" key="3">
    <source>
        <dbReference type="EMBL" id="KYO30123.1"/>
    </source>
</evidence>
<evidence type="ECO:0000256" key="1">
    <source>
        <dbReference type="SAM" id="Coils"/>
    </source>
</evidence>
<dbReference type="eggNOG" id="KOG4297">
    <property type="taxonomic scope" value="Eukaryota"/>
</dbReference>
<dbReference type="PANTHER" id="PTHR15028">
    <property type="entry name" value="CD72-RELATED"/>
    <property type="match status" value="1"/>
</dbReference>
<dbReference type="PROSITE" id="PS50041">
    <property type="entry name" value="C_TYPE_LECTIN_2"/>
    <property type="match status" value="1"/>
</dbReference>
<proteinExistence type="predicted"/>
<dbReference type="InterPro" id="IPR001304">
    <property type="entry name" value="C-type_lectin-like"/>
</dbReference>
<dbReference type="GO" id="GO:0004888">
    <property type="term" value="F:transmembrane signaling receptor activity"/>
    <property type="evidence" value="ECO:0007669"/>
    <property type="project" value="InterPro"/>
</dbReference>
<organism evidence="3 4">
    <name type="scientific">Alligator mississippiensis</name>
    <name type="common">American alligator</name>
    <dbReference type="NCBI Taxonomy" id="8496"/>
    <lineage>
        <taxon>Eukaryota</taxon>
        <taxon>Metazoa</taxon>
        <taxon>Chordata</taxon>
        <taxon>Craniata</taxon>
        <taxon>Vertebrata</taxon>
        <taxon>Euteleostomi</taxon>
        <taxon>Archelosauria</taxon>
        <taxon>Archosauria</taxon>
        <taxon>Crocodylia</taxon>
        <taxon>Alligatoridae</taxon>
        <taxon>Alligatorinae</taxon>
        <taxon>Alligator</taxon>
    </lineage>
</organism>
<sequence length="245" mass="28569">MPSFLTNTDVSYWIGLQKSRGRWMWINKTPYPNGWKLKGNERRPSPAAPAWPCLARFPPCSLHAALPTLLDLSQPGCLCPDTSTSSTFILPAQEELARTRAELAQAWQEGNHSQDELHRWDTELQETKVQLGQMQEQAWDLQQQLNKTESALASAWPCQVTDCCPETWVLHRGKCLFLSKEKKTWKDSKKWCEQESAQLLILWDWDKMKMPSFLTTMDTLYWIGLRRDWKTMGRWTWIDGTEYSE</sequence>
<keyword evidence="4" id="KW-1185">Reference proteome</keyword>
<protein>
    <recommendedName>
        <fullName evidence="2">C-type lectin domain-containing protein</fullName>
    </recommendedName>
</protein>
<dbReference type="STRING" id="8496.A0A151MZW9"/>
<dbReference type="EMBL" id="AKHW03004326">
    <property type="protein sequence ID" value="KYO30123.1"/>
    <property type="molecule type" value="Genomic_DNA"/>
</dbReference>
<dbReference type="InterPro" id="IPR016186">
    <property type="entry name" value="C-type_lectin-like/link_sf"/>
</dbReference>
<dbReference type="AlphaFoldDB" id="A0A151MZW9"/>
<dbReference type="Gene3D" id="3.10.100.10">
    <property type="entry name" value="Mannose-Binding Protein A, subunit A"/>
    <property type="match status" value="1"/>
</dbReference>
<feature type="coiled-coil region" evidence="1">
    <location>
        <begin position="117"/>
        <end position="151"/>
    </location>
</feature>
<dbReference type="SUPFAM" id="SSF56436">
    <property type="entry name" value="C-type lectin-like"/>
    <property type="match status" value="1"/>
</dbReference>
<reference evidence="3 4" key="1">
    <citation type="journal article" date="2012" name="Genome Biol.">
        <title>Sequencing three crocodilian genomes to illuminate the evolution of archosaurs and amniotes.</title>
        <authorList>
            <person name="St John J.A."/>
            <person name="Braun E.L."/>
            <person name="Isberg S.R."/>
            <person name="Miles L.G."/>
            <person name="Chong A.Y."/>
            <person name="Gongora J."/>
            <person name="Dalzell P."/>
            <person name="Moran C."/>
            <person name="Bed'hom B."/>
            <person name="Abzhanov A."/>
            <person name="Burgess S.C."/>
            <person name="Cooksey A.M."/>
            <person name="Castoe T.A."/>
            <person name="Crawford N.G."/>
            <person name="Densmore L.D."/>
            <person name="Drew J.C."/>
            <person name="Edwards S.V."/>
            <person name="Faircloth B.C."/>
            <person name="Fujita M.K."/>
            <person name="Greenwold M.J."/>
            <person name="Hoffmann F.G."/>
            <person name="Howard J.M."/>
            <person name="Iguchi T."/>
            <person name="Janes D.E."/>
            <person name="Khan S.Y."/>
            <person name="Kohno S."/>
            <person name="de Koning A.J."/>
            <person name="Lance S.L."/>
            <person name="McCarthy F.M."/>
            <person name="McCormack J.E."/>
            <person name="Merchant M.E."/>
            <person name="Peterson D.G."/>
            <person name="Pollock D.D."/>
            <person name="Pourmand N."/>
            <person name="Raney B.J."/>
            <person name="Roessler K.A."/>
            <person name="Sanford J.R."/>
            <person name="Sawyer R.H."/>
            <person name="Schmidt C.J."/>
            <person name="Triplett E.W."/>
            <person name="Tuberville T.D."/>
            <person name="Venegas-Anaya M."/>
            <person name="Howard J.T."/>
            <person name="Jarvis E.D."/>
            <person name="Guillette L.J.Jr."/>
            <person name="Glenn T.C."/>
            <person name="Green R.E."/>
            <person name="Ray D.A."/>
        </authorList>
    </citation>
    <scope>NUCLEOTIDE SEQUENCE [LARGE SCALE GENOMIC DNA]</scope>
    <source>
        <strain evidence="3">KSC_2009_1</strain>
    </source>
</reference>
<dbReference type="Proteomes" id="UP000050525">
    <property type="component" value="Unassembled WGS sequence"/>
</dbReference>
<evidence type="ECO:0000259" key="2">
    <source>
        <dbReference type="PROSITE" id="PS50041"/>
    </source>
</evidence>
<dbReference type="Pfam" id="PF00059">
    <property type="entry name" value="Lectin_C"/>
    <property type="match status" value="1"/>
</dbReference>
<dbReference type="InterPro" id="IPR039689">
    <property type="entry name" value="CD72"/>
</dbReference>
<comment type="caution">
    <text evidence="3">The sequence shown here is derived from an EMBL/GenBank/DDBJ whole genome shotgun (WGS) entry which is preliminary data.</text>
</comment>
<keyword evidence="1" id="KW-0175">Coiled coil</keyword>
<name>A0A151MZW9_ALLMI</name>
<accession>A0A151MZW9</accession>
<dbReference type="InterPro" id="IPR016187">
    <property type="entry name" value="CTDL_fold"/>
</dbReference>
<gene>
    <name evidence="3" type="ORF">Y1Q_0012384</name>
</gene>
<feature type="domain" description="C-type lectin" evidence="2">
    <location>
        <begin position="171"/>
        <end position="245"/>
    </location>
</feature>